<evidence type="ECO:0000256" key="6">
    <source>
        <dbReference type="SAM" id="Phobius"/>
    </source>
</evidence>
<dbReference type="OrthoDB" id="440424at2759"/>
<dbReference type="GO" id="GO:0016020">
    <property type="term" value="C:membrane"/>
    <property type="evidence" value="ECO:0007669"/>
    <property type="project" value="UniProtKB-SubCell"/>
</dbReference>
<dbReference type="InterPro" id="IPR009311">
    <property type="entry name" value="IFI6/IFI27-like"/>
</dbReference>
<dbReference type="Proteomes" id="UP000756346">
    <property type="component" value="Unassembled WGS sequence"/>
</dbReference>
<name>A0A9P9BL04_9PEZI</name>
<protein>
    <submittedName>
        <fullName evidence="7">Uncharacterized protein</fullName>
    </submittedName>
</protein>
<evidence type="ECO:0000256" key="3">
    <source>
        <dbReference type="ARBA" id="ARBA00022692"/>
    </source>
</evidence>
<sequence>MDPLSSMLSCLCGSDDDYHWHKNSAGSAQPFISSAELKRALSAPRAPPPKRTGERFTAAEKAVADVLSILRAAENDTSAELPQQVDDIVTAQGGWTEWIAEGILNGIKAVLEQGDPDKIGSAMKSAYDRSVDAAGTAFQFAEDHPVAAAGLLTIVAVGVLVLLAPVVVEALGFAELGPVEGSFAAWWESTYAGYIPKGSLFSFFQRLGMLWGRA</sequence>
<evidence type="ECO:0000256" key="5">
    <source>
        <dbReference type="ARBA" id="ARBA00023136"/>
    </source>
</evidence>
<keyword evidence="5 6" id="KW-0472">Membrane</keyword>
<dbReference type="Pfam" id="PF06140">
    <property type="entry name" value="Ifi-6-16"/>
    <property type="match status" value="1"/>
</dbReference>
<dbReference type="InterPro" id="IPR038213">
    <property type="entry name" value="IFI6/IFI27-like_sf"/>
</dbReference>
<accession>A0A9P9BL04</accession>
<comment type="caution">
    <text evidence="7">The sequence shown here is derived from an EMBL/GenBank/DDBJ whole genome shotgun (WGS) entry which is preliminary data.</text>
</comment>
<dbReference type="GeneID" id="70178221"/>
<evidence type="ECO:0000256" key="1">
    <source>
        <dbReference type="ARBA" id="ARBA00004141"/>
    </source>
</evidence>
<evidence type="ECO:0000313" key="8">
    <source>
        <dbReference type="Proteomes" id="UP000756346"/>
    </source>
</evidence>
<comment type="subcellular location">
    <subcellularLocation>
        <location evidence="1">Membrane</location>
        <topology evidence="1">Multi-pass membrane protein</topology>
    </subcellularLocation>
</comment>
<evidence type="ECO:0000256" key="2">
    <source>
        <dbReference type="ARBA" id="ARBA00007262"/>
    </source>
</evidence>
<comment type="similarity">
    <text evidence="2">Belongs to the IFI6/IFI27 family.</text>
</comment>
<keyword evidence="8" id="KW-1185">Reference proteome</keyword>
<dbReference type="Gene3D" id="6.10.110.10">
    <property type="match status" value="1"/>
</dbReference>
<feature type="transmembrane region" description="Helical" evidence="6">
    <location>
        <begin position="146"/>
        <end position="168"/>
    </location>
</feature>
<organism evidence="7 8">
    <name type="scientific">Microdochium trichocladiopsis</name>
    <dbReference type="NCBI Taxonomy" id="1682393"/>
    <lineage>
        <taxon>Eukaryota</taxon>
        <taxon>Fungi</taxon>
        <taxon>Dikarya</taxon>
        <taxon>Ascomycota</taxon>
        <taxon>Pezizomycotina</taxon>
        <taxon>Sordariomycetes</taxon>
        <taxon>Xylariomycetidae</taxon>
        <taxon>Xylariales</taxon>
        <taxon>Microdochiaceae</taxon>
        <taxon>Microdochium</taxon>
    </lineage>
</organism>
<dbReference type="AlphaFoldDB" id="A0A9P9BL04"/>
<proteinExistence type="inferred from homology"/>
<dbReference type="RefSeq" id="XP_046007947.1">
    <property type="nucleotide sequence ID" value="XM_046148675.1"/>
</dbReference>
<keyword evidence="3 6" id="KW-0812">Transmembrane</keyword>
<reference evidence="7" key="1">
    <citation type="journal article" date="2021" name="Nat. Commun.">
        <title>Genetic determinants of endophytism in the Arabidopsis root mycobiome.</title>
        <authorList>
            <person name="Mesny F."/>
            <person name="Miyauchi S."/>
            <person name="Thiergart T."/>
            <person name="Pickel B."/>
            <person name="Atanasova L."/>
            <person name="Karlsson M."/>
            <person name="Huettel B."/>
            <person name="Barry K.W."/>
            <person name="Haridas S."/>
            <person name="Chen C."/>
            <person name="Bauer D."/>
            <person name="Andreopoulos W."/>
            <person name="Pangilinan J."/>
            <person name="LaButti K."/>
            <person name="Riley R."/>
            <person name="Lipzen A."/>
            <person name="Clum A."/>
            <person name="Drula E."/>
            <person name="Henrissat B."/>
            <person name="Kohler A."/>
            <person name="Grigoriev I.V."/>
            <person name="Martin F.M."/>
            <person name="Hacquard S."/>
        </authorList>
    </citation>
    <scope>NUCLEOTIDE SEQUENCE</scope>
    <source>
        <strain evidence="7">MPI-CAGE-CH-0230</strain>
    </source>
</reference>
<keyword evidence="4 6" id="KW-1133">Transmembrane helix</keyword>
<dbReference type="EMBL" id="JAGTJQ010000009">
    <property type="protein sequence ID" value="KAH7024399.1"/>
    <property type="molecule type" value="Genomic_DNA"/>
</dbReference>
<gene>
    <name evidence="7" type="ORF">B0I36DRAFT_162013</name>
</gene>
<evidence type="ECO:0000313" key="7">
    <source>
        <dbReference type="EMBL" id="KAH7024399.1"/>
    </source>
</evidence>
<evidence type="ECO:0000256" key="4">
    <source>
        <dbReference type="ARBA" id="ARBA00022989"/>
    </source>
</evidence>